<protein>
    <submittedName>
        <fullName evidence="2">Chemotaxis protein CheW</fullName>
    </submittedName>
</protein>
<dbReference type="OrthoDB" id="5298045at2"/>
<evidence type="ECO:0000259" key="1">
    <source>
        <dbReference type="PROSITE" id="PS50851"/>
    </source>
</evidence>
<dbReference type="InterPro" id="IPR039315">
    <property type="entry name" value="CheW"/>
</dbReference>
<dbReference type="InterPro" id="IPR036061">
    <property type="entry name" value="CheW-like_dom_sf"/>
</dbReference>
<keyword evidence="3" id="KW-1185">Reference proteome</keyword>
<dbReference type="Pfam" id="PF01584">
    <property type="entry name" value="CheW"/>
    <property type="match status" value="1"/>
</dbReference>
<evidence type="ECO:0000313" key="3">
    <source>
        <dbReference type="Proteomes" id="UP000188169"/>
    </source>
</evidence>
<dbReference type="Gene3D" id="2.40.50.180">
    <property type="entry name" value="CheA-289, Domain 4"/>
    <property type="match status" value="1"/>
</dbReference>
<dbReference type="PANTHER" id="PTHR22617:SF43">
    <property type="entry name" value="PROTEIN PILI"/>
    <property type="match status" value="1"/>
</dbReference>
<dbReference type="PROSITE" id="PS50851">
    <property type="entry name" value="CHEW"/>
    <property type="match status" value="1"/>
</dbReference>
<organism evidence="2 3">
    <name type="scientific">Psychrobacter pasteurii</name>
    <dbReference type="NCBI Taxonomy" id="1945520"/>
    <lineage>
        <taxon>Bacteria</taxon>
        <taxon>Pseudomonadati</taxon>
        <taxon>Pseudomonadota</taxon>
        <taxon>Gammaproteobacteria</taxon>
        <taxon>Moraxellales</taxon>
        <taxon>Moraxellaceae</taxon>
        <taxon>Psychrobacter</taxon>
    </lineage>
</organism>
<dbReference type="Proteomes" id="UP000188169">
    <property type="component" value="Unassembled WGS sequence"/>
</dbReference>
<dbReference type="InterPro" id="IPR002545">
    <property type="entry name" value="CheW-lke_dom"/>
</dbReference>
<reference evidence="3" key="1">
    <citation type="submission" date="2017-02" db="EMBL/GenBank/DDBJ databases">
        <authorList>
            <person name="Mornico D."/>
        </authorList>
    </citation>
    <scope>NUCLEOTIDE SEQUENCE [LARGE SCALE GENOMIC DNA]</scope>
</reference>
<sequence>MALKGFIELLRLERLAKSRKAERQPKPAEQWQGIAFEVAGETFVAPIGEVVEILSVPDSLTTVPLSKPWLLGIANIRGQILPIADLAKFVNQKNTGPKSKLLVIKHQSLQVGLLVDRVGHIKNFFAHQYLPKSLAANSPFLPYNHGHFEEGEQSWPVFMPSLLIQDPRFLQAAQ</sequence>
<gene>
    <name evidence="2" type="primary">cheW</name>
    <name evidence="2" type="ORF">A1019T_00388</name>
</gene>
<dbReference type="GO" id="GO:0007165">
    <property type="term" value="P:signal transduction"/>
    <property type="evidence" value="ECO:0007669"/>
    <property type="project" value="InterPro"/>
</dbReference>
<proteinExistence type="predicted"/>
<dbReference type="GO" id="GO:0005829">
    <property type="term" value="C:cytosol"/>
    <property type="evidence" value="ECO:0007669"/>
    <property type="project" value="TreeGrafter"/>
</dbReference>
<dbReference type="SMART" id="SM00260">
    <property type="entry name" value="CheW"/>
    <property type="match status" value="1"/>
</dbReference>
<feature type="domain" description="CheW-like" evidence="1">
    <location>
        <begin position="30"/>
        <end position="169"/>
    </location>
</feature>
<dbReference type="SUPFAM" id="SSF50341">
    <property type="entry name" value="CheW-like"/>
    <property type="match status" value="1"/>
</dbReference>
<dbReference type="PANTHER" id="PTHR22617">
    <property type="entry name" value="CHEMOTAXIS SENSOR HISTIDINE KINASE-RELATED"/>
    <property type="match status" value="1"/>
</dbReference>
<dbReference type="GO" id="GO:0006935">
    <property type="term" value="P:chemotaxis"/>
    <property type="evidence" value="ECO:0007669"/>
    <property type="project" value="InterPro"/>
</dbReference>
<name>A0A1R4ED58_9GAMM</name>
<dbReference type="RefSeq" id="WP_077447835.1">
    <property type="nucleotide sequence ID" value="NZ_FUGD01000046.1"/>
</dbReference>
<dbReference type="AlphaFoldDB" id="A0A1R4ED58"/>
<evidence type="ECO:0000313" key="2">
    <source>
        <dbReference type="EMBL" id="SJM36427.1"/>
    </source>
</evidence>
<accession>A0A1R4ED58</accession>
<dbReference type="EMBL" id="FUGD01000046">
    <property type="protein sequence ID" value="SJM36427.1"/>
    <property type="molecule type" value="Genomic_DNA"/>
</dbReference>
<dbReference type="STRING" id="1945520.A1019T_00388"/>